<protein>
    <submittedName>
        <fullName evidence="1">Uncharacterized protein</fullName>
    </submittedName>
</protein>
<dbReference type="RefSeq" id="WP_245918853.1">
    <property type="nucleotide sequence ID" value="NZ_CP022163.1"/>
</dbReference>
<dbReference type="Proteomes" id="UP000217289">
    <property type="component" value="Chromosome"/>
</dbReference>
<reference evidence="1 2" key="1">
    <citation type="submission" date="2017-06" db="EMBL/GenBank/DDBJ databases">
        <authorList>
            <person name="Kim H.J."/>
            <person name="Triplett B.A."/>
        </authorList>
    </citation>
    <scope>NUCLEOTIDE SEQUENCE [LARGE SCALE GENOMIC DNA]</scope>
    <source>
        <strain evidence="1 2">DSM 14713</strain>
    </source>
</reference>
<keyword evidence="2" id="KW-1185">Reference proteome</keyword>
<evidence type="ECO:0000313" key="2">
    <source>
        <dbReference type="Proteomes" id="UP000217289"/>
    </source>
</evidence>
<dbReference type="EMBL" id="CP022163">
    <property type="protein sequence ID" value="ATB31654.1"/>
    <property type="molecule type" value="Genomic_DNA"/>
</dbReference>
<sequence length="83" mass="9402">MAALKVAMDDYRPPSINYSSLKTPEDKCLARWENIDMRILQADEGLFYVQFAPDPRKCELDVILPDIGAVYAIDGKGRILARE</sequence>
<evidence type="ECO:0000313" key="1">
    <source>
        <dbReference type="EMBL" id="ATB31654.1"/>
    </source>
</evidence>
<proteinExistence type="predicted"/>
<accession>A0A250IIK5</accession>
<dbReference type="AlphaFoldDB" id="A0A250IIK5"/>
<organism evidence="1 2">
    <name type="scientific">Melittangium boletus DSM 14713</name>
    <dbReference type="NCBI Taxonomy" id="1294270"/>
    <lineage>
        <taxon>Bacteria</taxon>
        <taxon>Pseudomonadati</taxon>
        <taxon>Myxococcota</taxon>
        <taxon>Myxococcia</taxon>
        <taxon>Myxococcales</taxon>
        <taxon>Cystobacterineae</taxon>
        <taxon>Archangiaceae</taxon>
        <taxon>Melittangium</taxon>
    </lineage>
</organism>
<dbReference type="KEGG" id="mbd:MEBOL_005117"/>
<gene>
    <name evidence="1" type="ORF">MEBOL_005117</name>
</gene>
<name>A0A250IIK5_9BACT</name>